<keyword evidence="1" id="KW-1133">Transmembrane helix</keyword>
<keyword evidence="1" id="KW-0812">Transmembrane</keyword>
<dbReference type="Proteomes" id="UP001596174">
    <property type="component" value="Unassembled WGS sequence"/>
</dbReference>
<keyword evidence="1" id="KW-0472">Membrane</keyword>
<gene>
    <name evidence="2" type="ORF">ACFP3V_22640</name>
</gene>
<proteinExistence type="predicted"/>
<dbReference type="RefSeq" id="WP_380586396.1">
    <property type="nucleotide sequence ID" value="NZ_JBHSQJ010000099.1"/>
</dbReference>
<comment type="caution">
    <text evidence="2">The sequence shown here is derived from an EMBL/GenBank/DDBJ whole genome shotgun (WGS) entry which is preliminary data.</text>
</comment>
<organism evidence="2 3">
    <name type="scientific">Streptacidiphilus monticola</name>
    <dbReference type="NCBI Taxonomy" id="2161674"/>
    <lineage>
        <taxon>Bacteria</taxon>
        <taxon>Bacillati</taxon>
        <taxon>Actinomycetota</taxon>
        <taxon>Actinomycetes</taxon>
        <taxon>Kitasatosporales</taxon>
        <taxon>Streptomycetaceae</taxon>
        <taxon>Streptacidiphilus</taxon>
    </lineage>
</organism>
<name>A0ABW1G6K0_9ACTN</name>
<reference evidence="3" key="1">
    <citation type="journal article" date="2019" name="Int. J. Syst. Evol. Microbiol.">
        <title>The Global Catalogue of Microorganisms (GCM) 10K type strain sequencing project: providing services to taxonomists for standard genome sequencing and annotation.</title>
        <authorList>
            <consortium name="The Broad Institute Genomics Platform"/>
            <consortium name="The Broad Institute Genome Sequencing Center for Infectious Disease"/>
            <person name="Wu L."/>
            <person name="Ma J."/>
        </authorList>
    </citation>
    <scope>NUCLEOTIDE SEQUENCE [LARGE SCALE GENOMIC DNA]</scope>
    <source>
        <strain evidence="3">JCM 4816</strain>
    </source>
</reference>
<feature type="transmembrane region" description="Helical" evidence="1">
    <location>
        <begin position="55"/>
        <end position="78"/>
    </location>
</feature>
<evidence type="ECO:0000256" key="1">
    <source>
        <dbReference type="SAM" id="Phobius"/>
    </source>
</evidence>
<evidence type="ECO:0000313" key="2">
    <source>
        <dbReference type="EMBL" id="MFC5910003.1"/>
    </source>
</evidence>
<dbReference type="EMBL" id="JBHSQJ010000099">
    <property type="protein sequence ID" value="MFC5910003.1"/>
    <property type="molecule type" value="Genomic_DNA"/>
</dbReference>
<sequence length="103" mass="10875">MAERRTSVARRQADGGVGVEAAARRAELRMLAAGACTVIGVEVTVVLAAGRAWFMLPALVATAVALVVLVWLAADALVVRSSTRERVRGSGGMSPMTQARWRL</sequence>
<feature type="transmembrane region" description="Helical" evidence="1">
    <location>
        <begin position="30"/>
        <end position="49"/>
    </location>
</feature>
<protein>
    <submittedName>
        <fullName evidence="2">Uncharacterized protein</fullName>
    </submittedName>
</protein>
<keyword evidence="3" id="KW-1185">Reference proteome</keyword>
<accession>A0ABW1G6K0</accession>
<evidence type="ECO:0000313" key="3">
    <source>
        <dbReference type="Proteomes" id="UP001596174"/>
    </source>
</evidence>